<dbReference type="CDD" id="cd03045">
    <property type="entry name" value="GST_N_Delta_Epsilon"/>
    <property type="match status" value="1"/>
</dbReference>
<evidence type="ECO:0000313" key="4">
    <source>
        <dbReference type="EMBL" id="CAH1175607.1"/>
    </source>
</evidence>
<dbReference type="Proteomes" id="UP001153737">
    <property type="component" value="Chromosome 7"/>
</dbReference>
<dbReference type="InterPro" id="IPR036282">
    <property type="entry name" value="Glutathione-S-Trfase_C_sf"/>
</dbReference>
<evidence type="ECO:0000259" key="3">
    <source>
        <dbReference type="PROSITE" id="PS50405"/>
    </source>
</evidence>
<dbReference type="EMBL" id="OU896713">
    <property type="protein sequence ID" value="CAH1175607.1"/>
    <property type="molecule type" value="Genomic_DNA"/>
</dbReference>
<dbReference type="InterPro" id="IPR010987">
    <property type="entry name" value="Glutathione-S-Trfase_C-like"/>
</dbReference>
<organism evidence="4 5">
    <name type="scientific">Phaedon cochleariae</name>
    <name type="common">Mustard beetle</name>
    <dbReference type="NCBI Taxonomy" id="80249"/>
    <lineage>
        <taxon>Eukaryota</taxon>
        <taxon>Metazoa</taxon>
        <taxon>Ecdysozoa</taxon>
        <taxon>Arthropoda</taxon>
        <taxon>Hexapoda</taxon>
        <taxon>Insecta</taxon>
        <taxon>Pterygota</taxon>
        <taxon>Neoptera</taxon>
        <taxon>Endopterygota</taxon>
        <taxon>Coleoptera</taxon>
        <taxon>Polyphaga</taxon>
        <taxon>Cucujiformia</taxon>
        <taxon>Chrysomeloidea</taxon>
        <taxon>Chrysomelidae</taxon>
        <taxon>Chrysomelinae</taxon>
        <taxon>Chrysomelini</taxon>
        <taxon>Phaedon</taxon>
    </lineage>
</organism>
<dbReference type="SFLD" id="SFLDG01153">
    <property type="entry name" value="Main.4:_Theta-like"/>
    <property type="match status" value="1"/>
</dbReference>
<dbReference type="Pfam" id="PF00043">
    <property type="entry name" value="GST_C"/>
    <property type="match status" value="1"/>
</dbReference>
<evidence type="ECO:0000256" key="1">
    <source>
        <dbReference type="ARBA" id="ARBA00011738"/>
    </source>
</evidence>
<dbReference type="FunFam" id="3.40.30.10:FF:000034">
    <property type="entry name" value="glutathione S-transferase 1"/>
    <property type="match status" value="1"/>
</dbReference>
<keyword evidence="5" id="KW-1185">Reference proteome</keyword>
<name>A0A9P0DMC8_PHACE</name>
<dbReference type="AlphaFoldDB" id="A0A9P0DMC8"/>
<reference evidence="4" key="1">
    <citation type="submission" date="2022-01" db="EMBL/GenBank/DDBJ databases">
        <authorList>
            <person name="King R."/>
        </authorList>
    </citation>
    <scope>NUCLEOTIDE SEQUENCE</scope>
</reference>
<comment type="subunit">
    <text evidence="1">Homodimer.</text>
</comment>
<dbReference type="OrthoDB" id="9615015at2759"/>
<dbReference type="PROSITE" id="PS50405">
    <property type="entry name" value="GST_CTER"/>
    <property type="match status" value="1"/>
</dbReference>
<dbReference type="InterPro" id="IPR004045">
    <property type="entry name" value="Glutathione_S-Trfase_N"/>
</dbReference>
<dbReference type="CDD" id="cd03177">
    <property type="entry name" value="GST_C_Delta_Epsilon"/>
    <property type="match status" value="1"/>
</dbReference>
<sequence length="238" mass="26998">MKGLAVLSRRPRVSNSKMPNHTVILYHFYVSPVSRSALLLIRALGIKHTVEIINLLAKEQMNPEFIKMNPLHTVPVLNDGGFIIYDSHVIMKYLVNEYGKDDSLYPTNPKKAALVDQRLFFSATYLFARFITFYTPTLFFGSPPDEENRAKLNEALQFLNKFLEGQKWVAGDNMTIADFSIIPMMASMEASGSFDLASFSNVWSWYQRTKSAMEGFGYEEVCQTGADAFGSIYKSKLK</sequence>
<evidence type="ECO:0000313" key="5">
    <source>
        <dbReference type="Proteomes" id="UP001153737"/>
    </source>
</evidence>
<dbReference type="PANTHER" id="PTHR43969">
    <property type="entry name" value="GLUTATHIONE S TRANSFERASE D10, ISOFORM A-RELATED"/>
    <property type="match status" value="1"/>
</dbReference>
<dbReference type="Gene3D" id="1.20.1050.10">
    <property type="match status" value="1"/>
</dbReference>
<reference evidence="4" key="2">
    <citation type="submission" date="2022-10" db="EMBL/GenBank/DDBJ databases">
        <authorList>
            <consortium name="ENA_rothamsted_submissions"/>
            <consortium name="culmorum"/>
            <person name="King R."/>
        </authorList>
    </citation>
    <scope>NUCLEOTIDE SEQUENCE</scope>
</reference>
<dbReference type="SUPFAM" id="SSF47616">
    <property type="entry name" value="GST C-terminal domain-like"/>
    <property type="match status" value="1"/>
</dbReference>
<dbReference type="GO" id="GO:0006749">
    <property type="term" value="P:glutathione metabolic process"/>
    <property type="evidence" value="ECO:0007669"/>
    <property type="project" value="TreeGrafter"/>
</dbReference>
<dbReference type="InterPro" id="IPR036249">
    <property type="entry name" value="Thioredoxin-like_sf"/>
</dbReference>
<dbReference type="Gene3D" id="3.40.30.10">
    <property type="entry name" value="Glutaredoxin"/>
    <property type="match status" value="1"/>
</dbReference>
<dbReference type="SFLD" id="SFLDS00019">
    <property type="entry name" value="Glutathione_Transferase_(cytos"/>
    <property type="match status" value="1"/>
</dbReference>
<dbReference type="SUPFAM" id="SSF52833">
    <property type="entry name" value="Thioredoxin-like"/>
    <property type="match status" value="1"/>
</dbReference>
<dbReference type="InterPro" id="IPR040079">
    <property type="entry name" value="Glutathione_S-Trfase"/>
</dbReference>
<proteinExistence type="predicted"/>
<dbReference type="PANTHER" id="PTHR43969:SF9">
    <property type="entry name" value="GLUTATHIONE S TRANSFERASE D10, ISOFORM A-RELATED"/>
    <property type="match status" value="1"/>
</dbReference>
<dbReference type="PROSITE" id="PS50404">
    <property type="entry name" value="GST_NTER"/>
    <property type="match status" value="1"/>
</dbReference>
<dbReference type="FunFam" id="1.20.1050.10:FF:000007">
    <property type="entry name" value="Glutathione S-transferase 1-1"/>
    <property type="match status" value="1"/>
</dbReference>
<feature type="domain" description="GST N-terminal" evidence="2">
    <location>
        <begin position="21"/>
        <end position="102"/>
    </location>
</feature>
<dbReference type="Pfam" id="PF13417">
    <property type="entry name" value="GST_N_3"/>
    <property type="match status" value="1"/>
</dbReference>
<dbReference type="InterPro" id="IPR004046">
    <property type="entry name" value="GST_C"/>
</dbReference>
<feature type="domain" description="GST C-terminal" evidence="3">
    <location>
        <begin position="108"/>
        <end position="238"/>
    </location>
</feature>
<gene>
    <name evidence="4" type="ORF">PHAECO_LOCUS11272</name>
</gene>
<dbReference type="SFLD" id="SFLDG00358">
    <property type="entry name" value="Main_(cytGST)"/>
    <property type="match status" value="1"/>
</dbReference>
<dbReference type="GO" id="GO:0004364">
    <property type="term" value="F:glutathione transferase activity"/>
    <property type="evidence" value="ECO:0007669"/>
    <property type="project" value="TreeGrafter"/>
</dbReference>
<accession>A0A9P0DMC8</accession>
<evidence type="ECO:0000259" key="2">
    <source>
        <dbReference type="PROSITE" id="PS50404"/>
    </source>
</evidence>
<protein>
    <submittedName>
        <fullName evidence="4">Uncharacterized protein</fullName>
    </submittedName>
</protein>